<evidence type="ECO:0000313" key="1">
    <source>
        <dbReference type="EMBL" id="KAJ2811434.1"/>
    </source>
</evidence>
<sequence length="1278" mass="139868">IWSVATGNKECVLADDNAPKNGDLYIRAVCFSPDGKYLVTGAEDKQIRIWDVARRTIRHVLTGHDQDIYSLDFSPDGSMILSGSGDRTVRIWSLETGKEVSKLSIEDMGPKDAGVTSVAFSPNGKLVAAASLDKMIRLWDVASGQPLQRIDGHKDSVYAVAFSPDGQSLLSGSLDKSLKLWDMGRYGPQGAQRDIVACRTTLHGHKDFVLSVAYSPDGNWIVSGSKDRGVQFWDSRTQQTQCMLQGHKNSVISVAMSATQTYFATGSGPQPYRNPRTEPQIPNYVSSGSAPRPTYDYQEIQQRPPPISNTMSDPPVYVNKLRASPDATRLQYPQSAPNNAPFMATHIPPTAFAHYSSSYSPQQVLSPPPMGTNIPPPPPPPPMYGRSGQQYYASAPPQPMPQNKQPYYRPSPKAPSSPQYFSPPRFMPPSRPPMPMSAPAPPAPQQQQVLRAKNSFGQQQVSAKWSGSVKPQQQQQQQSGSYHGNSYGASYQLRPTSSSDSQNGNTLVVAYLRNRDRKFLRTKFNTHVHCLEPVDLLNKLSPMAISPSQSSRGNLLPLFKASEDWIAPTVGLPLENRPGYRCLLYIVDGSLLYDNGLSGEKLLSKGTLHLSTTNKDAKTYVKNPSKTHRAHIIRLWIETDVHAHPFPDYSYKIRHIADSDMHNCLLTVAQPSNYHPSFGMTARIYGPFMPTPQSEKLEVPTDSRPGAVSPLESAYYMSQSVLFTRPEYFTPEPVDFLDSTETGTGKEWGMTDPELMSRVCVDPLLVDEDVFISVCTLDCDARIVYEPYDLHDEDRRALAMQRNTGEFHPRSSNAMRGNRRRLWIQTLLADFNIEATANGGRLTAQIVVQECAASANVLIGHVSVVVQRPTTVTSLDVEFSGRQTLDWRQGEGPSAAMHTLRHNCADITHRLLDGNDSGAAATAAAAKLLGSQCASSVSVHTLDSYQLLQYSPPNVSRQSTSGESHPTVVHNTTLVLGPGEYRFAFEFVVPDSLPVSVSSPLGGVSFAVSATLKRSWYQAAITSPAACIDVVRAPPTSSTRGERLLLGFTSLPALASAPLLFKAPIGKHWDVTVYAPSHALFLGNATQIQVFATRNDTTQDTVELTELSATLSERILHRVPHGTAQRATEKIVAASALDEEGKAEARVLRHQQFDAQSIHALGDSFAELLLSPALRLALPRTDMKSGRRAQPSSASPLFSVSHELRISVAVRVPDENEYRMSFSAPVLVLPEALAGSHGAPSPLPRYASISKDIVLAAEVASSLASIDTYPPDYNTLYI</sequence>
<comment type="caution">
    <text evidence="1">The sequence shown here is derived from an EMBL/GenBank/DDBJ whole genome shotgun (WGS) entry which is preliminary data.</text>
</comment>
<accession>A0ACC1LM01</accession>
<name>A0ACC1LM01_9FUNG</name>
<proteinExistence type="predicted"/>
<protein>
    <submittedName>
        <fullName evidence="1">General transcription repressor</fullName>
    </submittedName>
</protein>
<organism evidence="1 2">
    <name type="scientific">Coemansia furcata</name>
    <dbReference type="NCBI Taxonomy" id="417177"/>
    <lineage>
        <taxon>Eukaryota</taxon>
        <taxon>Fungi</taxon>
        <taxon>Fungi incertae sedis</taxon>
        <taxon>Zoopagomycota</taxon>
        <taxon>Kickxellomycotina</taxon>
        <taxon>Kickxellomycetes</taxon>
        <taxon>Kickxellales</taxon>
        <taxon>Kickxellaceae</taxon>
        <taxon>Coemansia</taxon>
    </lineage>
</organism>
<reference evidence="1" key="1">
    <citation type="submission" date="2022-07" db="EMBL/GenBank/DDBJ databases">
        <title>Phylogenomic reconstructions and comparative analyses of Kickxellomycotina fungi.</title>
        <authorList>
            <person name="Reynolds N.K."/>
            <person name="Stajich J.E."/>
            <person name="Barry K."/>
            <person name="Grigoriev I.V."/>
            <person name="Crous P."/>
            <person name="Smith M.E."/>
        </authorList>
    </citation>
    <scope>NUCLEOTIDE SEQUENCE</scope>
    <source>
        <strain evidence="1">CBS 102833</strain>
    </source>
</reference>
<dbReference type="EMBL" id="JANBUP010000440">
    <property type="protein sequence ID" value="KAJ2811434.1"/>
    <property type="molecule type" value="Genomic_DNA"/>
</dbReference>
<evidence type="ECO:0000313" key="2">
    <source>
        <dbReference type="Proteomes" id="UP001140096"/>
    </source>
</evidence>
<gene>
    <name evidence="1" type="primary">TUP1_1</name>
    <name evidence="1" type="ORF">H4S07_002066</name>
</gene>
<dbReference type="Proteomes" id="UP001140096">
    <property type="component" value="Unassembled WGS sequence"/>
</dbReference>
<feature type="non-terminal residue" evidence="1">
    <location>
        <position position="1"/>
    </location>
</feature>
<keyword evidence="2" id="KW-1185">Reference proteome</keyword>